<proteinExistence type="predicted"/>
<sequence length="63" mass="7801">MIKKSCKYWNKLYLIWYVLFFKNTLKICDGRDNYYFRNILRNLCNVALLKLNLVLITFLKFKK</sequence>
<dbReference type="Proteomes" id="UP000276133">
    <property type="component" value="Unassembled WGS sequence"/>
</dbReference>
<dbReference type="EMBL" id="REGN01000639">
    <property type="protein sequence ID" value="RNA40510.1"/>
    <property type="molecule type" value="Genomic_DNA"/>
</dbReference>
<reference evidence="1 2" key="1">
    <citation type="journal article" date="2018" name="Sci. Rep.">
        <title>Genomic signatures of local adaptation to the degree of environmental predictability in rotifers.</title>
        <authorList>
            <person name="Franch-Gras L."/>
            <person name="Hahn C."/>
            <person name="Garcia-Roger E.M."/>
            <person name="Carmona M.J."/>
            <person name="Serra M."/>
            <person name="Gomez A."/>
        </authorList>
    </citation>
    <scope>NUCLEOTIDE SEQUENCE [LARGE SCALE GENOMIC DNA]</scope>
    <source>
        <strain evidence="1">HYR1</strain>
    </source>
</reference>
<comment type="caution">
    <text evidence="1">The sequence shown here is derived from an EMBL/GenBank/DDBJ whole genome shotgun (WGS) entry which is preliminary data.</text>
</comment>
<evidence type="ECO:0000313" key="1">
    <source>
        <dbReference type="EMBL" id="RNA40510.1"/>
    </source>
</evidence>
<accession>A0A3M7SY56</accession>
<protein>
    <submittedName>
        <fullName evidence="1">Uncharacterized protein</fullName>
    </submittedName>
</protein>
<organism evidence="1 2">
    <name type="scientific">Brachionus plicatilis</name>
    <name type="common">Marine rotifer</name>
    <name type="synonym">Brachionus muelleri</name>
    <dbReference type="NCBI Taxonomy" id="10195"/>
    <lineage>
        <taxon>Eukaryota</taxon>
        <taxon>Metazoa</taxon>
        <taxon>Spiralia</taxon>
        <taxon>Gnathifera</taxon>
        <taxon>Rotifera</taxon>
        <taxon>Eurotatoria</taxon>
        <taxon>Monogononta</taxon>
        <taxon>Pseudotrocha</taxon>
        <taxon>Ploima</taxon>
        <taxon>Brachionidae</taxon>
        <taxon>Brachionus</taxon>
    </lineage>
</organism>
<gene>
    <name evidence="1" type="ORF">BpHYR1_001655</name>
</gene>
<keyword evidence="2" id="KW-1185">Reference proteome</keyword>
<evidence type="ECO:0000313" key="2">
    <source>
        <dbReference type="Proteomes" id="UP000276133"/>
    </source>
</evidence>
<name>A0A3M7SY56_BRAPC</name>
<dbReference type="AlphaFoldDB" id="A0A3M7SY56"/>